<protein>
    <submittedName>
        <fullName evidence="6">C1QL</fullName>
    </submittedName>
</protein>
<name>A0A6J8CLC6_MYTCO</name>
<feature type="domain" description="C1q" evidence="5">
    <location>
        <begin position="290"/>
        <end position="419"/>
    </location>
</feature>
<keyword evidence="3" id="KW-0732">Signal</keyword>
<dbReference type="PANTHER" id="PTHR22923:SF116">
    <property type="entry name" value="C1Q DOMAIN-CONTAINING PROTEIN"/>
    <property type="match status" value="1"/>
</dbReference>
<sequence length="419" mass="47667">MNADGFLLNPGQTSSPGITSQYISMDMYLAEKKELRNQIFQFQRENEQTLQLLTTQLQQKLSVIDDKLNDSSKPNDMIEFANLKQKNRELEVNLTFLQEKHKLLQSSYVRQKDQLEFLKNTTTEVLKELADLKQLKCVNQTLDLRVVNSKIQSLEQKTNLLTNNQNARSQDFLALYNMTRVTDNNVNEMGKQFANQVLSHERRQNATSSRNFNDLINRFHDIEANQNTTFAEVVSKIDSLEVNVNHSKKENICHSINNESGWFGDYNDIKPFPDENNKFLCLLGYDELLQKRKTVAFTAYRSGSQILQDQTKVLFDQVWTNVGNGYNTSSGIFTAPHAGLYHFAAVILSENDNVFYLGLFHNSVRLSVSWVTGAGFKTGTFDVVLSLQIGDEVYIAAFSRSAIYADSAKSLTFSGHSIS</sequence>
<dbReference type="SMART" id="SM00110">
    <property type="entry name" value="C1Q"/>
    <property type="match status" value="1"/>
</dbReference>
<evidence type="ECO:0000256" key="4">
    <source>
        <dbReference type="SAM" id="Coils"/>
    </source>
</evidence>
<dbReference type="PROSITE" id="PS50871">
    <property type="entry name" value="C1Q"/>
    <property type="match status" value="1"/>
</dbReference>
<dbReference type="SUPFAM" id="SSF49842">
    <property type="entry name" value="TNF-like"/>
    <property type="match status" value="1"/>
</dbReference>
<accession>A0A6J8CLC6</accession>
<dbReference type="InterPro" id="IPR008983">
    <property type="entry name" value="Tumour_necrosis_fac-like_dom"/>
</dbReference>
<feature type="coiled-coil region" evidence="4">
    <location>
        <begin position="25"/>
        <end position="52"/>
    </location>
</feature>
<dbReference type="OrthoDB" id="6154955at2759"/>
<keyword evidence="7" id="KW-1185">Reference proteome</keyword>
<evidence type="ECO:0000313" key="7">
    <source>
        <dbReference type="Proteomes" id="UP000507470"/>
    </source>
</evidence>
<proteinExistence type="predicted"/>
<dbReference type="PANTHER" id="PTHR22923">
    <property type="entry name" value="CEREBELLIN-RELATED"/>
    <property type="match status" value="1"/>
</dbReference>
<evidence type="ECO:0000256" key="2">
    <source>
        <dbReference type="ARBA" id="ARBA00022525"/>
    </source>
</evidence>
<keyword evidence="2" id="KW-0964">Secreted</keyword>
<keyword evidence="4" id="KW-0175">Coiled coil</keyword>
<dbReference type="AlphaFoldDB" id="A0A6J8CLC6"/>
<feature type="coiled-coil region" evidence="4">
    <location>
        <begin position="80"/>
        <end position="164"/>
    </location>
</feature>
<dbReference type="Proteomes" id="UP000507470">
    <property type="component" value="Unassembled WGS sequence"/>
</dbReference>
<dbReference type="Pfam" id="PF00386">
    <property type="entry name" value="C1q"/>
    <property type="match status" value="1"/>
</dbReference>
<dbReference type="GO" id="GO:0005576">
    <property type="term" value="C:extracellular region"/>
    <property type="evidence" value="ECO:0007669"/>
    <property type="project" value="UniProtKB-SubCell"/>
</dbReference>
<dbReference type="PRINTS" id="PR00007">
    <property type="entry name" value="COMPLEMNTC1Q"/>
</dbReference>
<reference evidence="6 7" key="1">
    <citation type="submission" date="2020-06" db="EMBL/GenBank/DDBJ databases">
        <authorList>
            <person name="Li R."/>
            <person name="Bekaert M."/>
        </authorList>
    </citation>
    <scope>NUCLEOTIDE SEQUENCE [LARGE SCALE GENOMIC DNA]</scope>
    <source>
        <strain evidence="7">wild</strain>
    </source>
</reference>
<dbReference type="InterPro" id="IPR001073">
    <property type="entry name" value="C1q_dom"/>
</dbReference>
<evidence type="ECO:0000256" key="1">
    <source>
        <dbReference type="ARBA" id="ARBA00004613"/>
    </source>
</evidence>
<gene>
    <name evidence="6" type="ORF">MCOR_30478</name>
</gene>
<dbReference type="InterPro" id="IPR050822">
    <property type="entry name" value="Cerebellin_Synaptic_Org"/>
</dbReference>
<dbReference type="Gene3D" id="2.60.120.40">
    <property type="match status" value="1"/>
</dbReference>
<organism evidence="6 7">
    <name type="scientific">Mytilus coruscus</name>
    <name type="common">Sea mussel</name>
    <dbReference type="NCBI Taxonomy" id="42192"/>
    <lineage>
        <taxon>Eukaryota</taxon>
        <taxon>Metazoa</taxon>
        <taxon>Spiralia</taxon>
        <taxon>Lophotrochozoa</taxon>
        <taxon>Mollusca</taxon>
        <taxon>Bivalvia</taxon>
        <taxon>Autobranchia</taxon>
        <taxon>Pteriomorphia</taxon>
        <taxon>Mytilida</taxon>
        <taxon>Mytiloidea</taxon>
        <taxon>Mytilidae</taxon>
        <taxon>Mytilinae</taxon>
        <taxon>Mytilus</taxon>
    </lineage>
</organism>
<dbReference type="EMBL" id="CACVKT020005595">
    <property type="protein sequence ID" value="CAC5395852.1"/>
    <property type="molecule type" value="Genomic_DNA"/>
</dbReference>
<evidence type="ECO:0000259" key="5">
    <source>
        <dbReference type="PROSITE" id="PS50871"/>
    </source>
</evidence>
<comment type="subcellular location">
    <subcellularLocation>
        <location evidence="1">Secreted</location>
    </subcellularLocation>
</comment>
<evidence type="ECO:0000256" key="3">
    <source>
        <dbReference type="ARBA" id="ARBA00022729"/>
    </source>
</evidence>
<evidence type="ECO:0000313" key="6">
    <source>
        <dbReference type="EMBL" id="CAC5395852.1"/>
    </source>
</evidence>